<dbReference type="AlphaFoldDB" id="A0A1M7MUT9"/>
<accession>A0A1M7MUT9</accession>
<evidence type="ECO:0000256" key="8">
    <source>
        <dbReference type="ARBA" id="ARBA00048720"/>
    </source>
</evidence>
<comment type="catalytic activity">
    <reaction evidence="6">
        <text>acetyl phosphate + [thioredoxin]-disulfide + NH4(+) + H2O = [thioredoxin]-dithiol + glycine + phosphate + H(+)</text>
        <dbReference type="Rhea" id="RHEA:12232"/>
        <dbReference type="Rhea" id="RHEA-COMP:10698"/>
        <dbReference type="Rhea" id="RHEA-COMP:10700"/>
        <dbReference type="ChEBI" id="CHEBI:15377"/>
        <dbReference type="ChEBI" id="CHEBI:15378"/>
        <dbReference type="ChEBI" id="CHEBI:22191"/>
        <dbReference type="ChEBI" id="CHEBI:28938"/>
        <dbReference type="ChEBI" id="CHEBI:29950"/>
        <dbReference type="ChEBI" id="CHEBI:43474"/>
        <dbReference type="ChEBI" id="CHEBI:50058"/>
        <dbReference type="ChEBI" id="CHEBI:57305"/>
        <dbReference type="EC" id="1.21.4.2"/>
    </reaction>
</comment>
<dbReference type="Proteomes" id="UP000198945">
    <property type="component" value="Unassembled WGS sequence"/>
</dbReference>
<evidence type="ECO:0000256" key="1">
    <source>
        <dbReference type="ARBA" id="ARBA00010866"/>
    </source>
</evidence>
<dbReference type="EMBL" id="FNEH01000005">
    <property type="protein sequence ID" value="SDI36207.1"/>
    <property type="molecule type" value="Genomic_DNA"/>
</dbReference>
<dbReference type="GO" id="GO:0033795">
    <property type="term" value="F:betaine reductase activity"/>
    <property type="evidence" value="ECO:0007669"/>
    <property type="project" value="UniProtKB-EC"/>
</dbReference>
<name>A0A1M7MUT9_9FIRM</name>
<evidence type="ECO:0000256" key="7">
    <source>
        <dbReference type="ARBA" id="ARBA00048189"/>
    </source>
</evidence>
<reference evidence="9 14" key="2">
    <citation type="submission" date="2018-04" db="EMBL/GenBank/DDBJ databases">
        <title>Subsurface microbial communities from deep shales in Ohio and West Virginia, USA.</title>
        <authorList>
            <person name="Wrighton K."/>
        </authorList>
    </citation>
    <scope>NUCLEOTIDE SEQUENCE [LARGE SCALE GENOMIC DNA]</scope>
    <source>
        <strain evidence="12 15">DSMZ 11287</strain>
        <strain evidence="9 14">MSL28</strain>
    </source>
</reference>
<evidence type="ECO:0000313" key="9">
    <source>
        <dbReference type="EMBL" id="PXV61951.1"/>
    </source>
</evidence>
<evidence type="ECO:0000313" key="13">
    <source>
        <dbReference type="Proteomes" id="UP000198945"/>
    </source>
</evidence>
<dbReference type="Proteomes" id="UP000295472">
    <property type="component" value="Unassembled WGS sequence"/>
</dbReference>
<comment type="catalytic activity">
    <reaction evidence="7">
        <text>acetyl phosphate + trimethylamine + [thioredoxin]-disulfide + H2O = glycine betaine + [thioredoxin]-dithiol + phosphate + H(+)</text>
        <dbReference type="Rhea" id="RHEA:11848"/>
        <dbReference type="Rhea" id="RHEA-COMP:10698"/>
        <dbReference type="Rhea" id="RHEA-COMP:10700"/>
        <dbReference type="ChEBI" id="CHEBI:15377"/>
        <dbReference type="ChEBI" id="CHEBI:15378"/>
        <dbReference type="ChEBI" id="CHEBI:17750"/>
        <dbReference type="ChEBI" id="CHEBI:22191"/>
        <dbReference type="ChEBI" id="CHEBI:29950"/>
        <dbReference type="ChEBI" id="CHEBI:43474"/>
        <dbReference type="ChEBI" id="CHEBI:50058"/>
        <dbReference type="ChEBI" id="CHEBI:58389"/>
        <dbReference type="EC" id="1.21.4.4"/>
    </reaction>
</comment>
<evidence type="ECO:0000313" key="16">
    <source>
        <dbReference type="Proteomes" id="UP000295758"/>
    </source>
</evidence>
<organism evidence="11 16">
    <name type="scientific">Halanaerobium congolense</name>
    <dbReference type="NCBI Taxonomy" id="54121"/>
    <lineage>
        <taxon>Bacteria</taxon>
        <taxon>Bacillati</taxon>
        <taxon>Bacillota</taxon>
        <taxon>Clostridia</taxon>
        <taxon>Halanaerobiales</taxon>
        <taxon>Halanaerobiaceae</taxon>
        <taxon>Halanaerobium</taxon>
    </lineage>
</organism>
<dbReference type="EMBL" id="SOEF01000023">
    <property type="protein sequence ID" value="TDX42282.1"/>
    <property type="molecule type" value="Genomic_DNA"/>
</dbReference>
<dbReference type="GO" id="GO:0030700">
    <property type="term" value="C:glycine reductase complex"/>
    <property type="evidence" value="ECO:0007669"/>
    <property type="project" value="InterPro"/>
</dbReference>
<dbReference type="PIRSF" id="PIRSF000181">
    <property type="entry name" value="Grc_selenoprot_A"/>
    <property type="match status" value="1"/>
</dbReference>
<proteinExistence type="inferred from homology"/>
<evidence type="ECO:0000256" key="3">
    <source>
        <dbReference type="ARBA" id="ARBA00023002"/>
    </source>
</evidence>
<dbReference type="EMBL" id="SOAA01000028">
    <property type="protein sequence ID" value="TDS27283.1"/>
    <property type="molecule type" value="Genomic_DNA"/>
</dbReference>
<dbReference type="EMBL" id="QICM01000041">
    <property type="protein sequence ID" value="PXV61951.1"/>
    <property type="molecule type" value="Genomic_DNA"/>
</dbReference>
<comment type="function">
    <text evidence="4">In the first step of glycine, betaine and sarcosine reductases, the substrate is bound to component PB via a Schiff base intermediate. Then the PB-activated substrate is nucleophilically attacked by the selenol anion of component PA to transform it to a carboxymethylated selenoether and the respective amine. By action of component PC, acetyl phosphate is formed, leaving component PA in its oxidized state. Finally component PA becomes reduced by the thioredoxin system to start a new catalytic cycle of reductive deamination.</text>
</comment>
<dbReference type="Proteomes" id="UP000295758">
    <property type="component" value="Unassembled WGS sequence"/>
</dbReference>
<evidence type="ECO:0000256" key="5">
    <source>
        <dbReference type="ARBA" id="ARBA00025846"/>
    </source>
</evidence>
<dbReference type="GO" id="GO:0033794">
    <property type="term" value="F:sarcosine reductase activity"/>
    <property type="evidence" value="ECO:0007669"/>
    <property type="project" value="UniProtKB-EC"/>
</dbReference>
<evidence type="ECO:0000256" key="4">
    <source>
        <dbReference type="ARBA" id="ARBA00025583"/>
    </source>
</evidence>
<protein>
    <submittedName>
        <fullName evidence="11">Glycine reductase complex selenoprotein A</fullName>
    </submittedName>
</protein>
<gene>
    <name evidence="11" type="ORF">BY453_12827</name>
    <name evidence="12" type="ORF">C7954_12339</name>
    <name evidence="9" type="ORF">C8C78_14118</name>
    <name evidence="10" type="ORF">SAMN04515654_10519</name>
</gene>
<evidence type="ECO:0000256" key="2">
    <source>
        <dbReference type="ARBA" id="ARBA00022933"/>
    </source>
</evidence>
<keyword evidence="3" id="KW-0560">Oxidoreductase</keyword>
<evidence type="ECO:0000313" key="15">
    <source>
        <dbReference type="Proteomes" id="UP000295472"/>
    </source>
</evidence>
<comment type="subunit">
    <text evidence="5">Monomer. Component of the glycine, sarcosine and betaine reductase complexes, together with components B and C.</text>
</comment>
<evidence type="ECO:0000313" key="10">
    <source>
        <dbReference type="EMBL" id="SDI36207.1"/>
    </source>
</evidence>
<evidence type="ECO:0000313" key="11">
    <source>
        <dbReference type="EMBL" id="TDS27283.1"/>
    </source>
</evidence>
<dbReference type="GO" id="GO:0030699">
    <property type="term" value="F:glycine reductase activity"/>
    <property type="evidence" value="ECO:0007669"/>
    <property type="project" value="UniProtKB-EC"/>
</dbReference>
<sequence>MDLENQQRIKDLADKHGAENLVVILGGAEAEASGLACETVTNGDPTFAGPLAGVPLGLACYHVVEPEIKAEIDDQVYDDQISMMEMVLDVDAIIEEVKTYREKYSEYK</sequence>
<evidence type="ECO:0000313" key="12">
    <source>
        <dbReference type="EMBL" id="TDX42282.1"/>
    </source>
</evidence>
<evidence type="ECO:0000256" key="6">
    <source>
        <dbReference type="ARBA" id="ARBA00047603"/>
    </source>
</evidence>
<keyword evidence="2" id="KW-0712">Selenocysteine</keyword>
<comment type="similarity">
    <text evidence="1">Belongs to the GrdA family.</text>
</comment>
<dbReference type="Pfam" id="PF04723">
    <property type="entry name" value="GRDA"/>
    <property type="match status" value="1"/>
</dbReference>
<reference evidence="11 16" key="3">
    <citation type="submission" date="2019-03" db="EMBL/GenBank/DDBJ databases">
        <title>Deep subsurface shale carbon reservoir microbial communities from Ohio and West Virginia, USA.</title>
        <authorList>
            <person name="Wrighton K."/>
        </authorList>
    </citation>
    <scope>NUCLEOTIDE SEQUENCE [LARGE SCALE GENOMIC DNA]</scope>
    <source>
        <strain evidence="11 16">UTICA-S4D12</strain>
    </source>
</reference>
<dbReference type="NCBIfam" id="NF040748">
    <property type="entry name" value="reduct_selen_A"/>
    <property type="match status" value="1"/>
</dbReference>
<evidence type="ECO:0000313" key="14">
    <source>
        <dbReference type="Proteomes" id="UP000247389"/>
    </source>
</evidence>
<comment type="catalytic activity">
    <reaction evidence="8">
        <text>acetyl phosphate + methylamine + [thioredoxin]-disulfide + H2O = sarcosine + [thioredoxin]-dithiol + phosphate + H(+)</text>
        <dbReference type="Rhea" id="RHEA:12825"/>
        <dbReference type="Rhea" id="RHEA-COMP:10698"/>
        <dbReference type="Rhea" id="RHEA-COMP:10700"/>
        <dbReference type="ChEBI" id="CHEBI:15377"/>
        <dbReference type="ChEBI" id="CHEBI:15378"/>
        <dbReference type="ChEBI" id="CHEBI:22191"/>
        <dbReference type="ChEBI" id="CHEBI:29950"/>
        <dbReference type="ChEBI" id="CHEBI:43474"/>
        <dbReference type="ChEBI" id="CHEBI:50058"/>
        <dbReference type="ChEBI" id="CHEBI:57433"/>
        <dbReference type="ChEBI" id="CHEBI:59338"/>
        <dbReference type="EC" id="1.21.4.3"/>
    </reaction>
</comment>
<dbReference type="Proteomes" id="UP000247389">
    <property type="component" value="Unassembled WGS sequence"/>
</dbReference>
<dbReference type="InterPro" id="IPR006812">
    <property type="entry name" value="GRDA"/>
</dbReference>
<reference evidence="10 13" key="1">
    <citation type="submission" date="2016-10" db="EMBL/GenBank/DDBJ databases">
        <authorList>
            <person name="de Groot N.N."/>
        </authorList>
    </citation>
    <scope>NUCLEOTIDE SEQUENCE [LARGE SCALE GENOMIC DNA]</scope>
    <source>
        <strain evidence="10 13">WG7</strain>
    </source>
</reference>
<dbReference type="STRING" id="54121.SAMN04515653_10519"/>